<dbReference type="GO" id="GO:0045944">
    <property type="term" value="P:positive regulation of transcription by RNA polymerase II"/>
    <property type="evidence" value="ECO:0007669"/>
    <property type="project" value="TreeGrafter"/>
</dbReference>
<organism evidence="10 11">
    <name type="scientific">Neoarthrinium moseri</name>
    <dbReference type="NCBI Taxonomy" id="1658444"/>
    <lineage>
        <taxon>Eukaryota</taxon>
        <taxon>Fungi</taxon>
        <taxon>Dikarya</taxon>
        <taxon>Ascomycota</taxon>
        <taxon>Pezizomycotina</taxon>
        <taxon>Sordariomycetes</taxon>
        <taxon>Xylariomycetidae</taxon>
        <taxon>Amphisphaeriales</taxon>
        <taxon>Apiosporaceae</taxon>
        <taxon>Neoarthrinium</taxon>
    </lineage>
</organism>
<keyword evidence="4" id="KW-0805">Transcription regulation</keyword>
<feature type="domain" description="Zn(2)-C6 fungal-type" evidence="9">
    <location>
        <begin position="65"/>
        <end position="94"/>
    </location>
</feature>
<evidence type="ECO:0000256" key="3">
    <source>
        <dbReference type="ARBA" id="ARBA00022833"/>
    </source>
</evidence>
<dbReference type="SMART" id="SM00906">
    <property type="entry name" value="Fungal_trans"/>
    <property type="match status" value="1"/>
</dbReference>
<dbReference type="CDD" id="cd12148">
    <property type="entry name" value="fungal_TF_MHR"/>
    <property type="match status" value="1"/>
</dbReference>
<proteinExistence type="predicted"/>
<feature type="region of interest" description="Disordered" evidence="8">
    <location>
        <begin position="96"/>
        <end position="115"/>
    </location>
</feature>
<dbReference type="PROSITE" id="PS50048">
    <property type="entry name" value="ZN2_CY6_FUNGAL_2"/>
    <property type="match status" value="1"/>
</dbReference>
<keyword evidence="7" id="KW-0539">Nucleus</keyword>
<keyword evidence="11" id="KW-1185">Reference proteome</keyword>
<evidence type="ECO:0000256" key="1">
    <source>
        <dbReference type="ARBA" id="ARBA00004123"/>
    </source>
</evidence>
<dbReference type="GO" id="GO:0000981">
    <property type="term" value="F:DNA-binding transcription factor activity, RNA polymerase II-specific"/>
    <property type="evidence" value="ECO:0007669"/>
    <property type="project" value="InterPro"/>
</dbReference>
<dbReference type="PANTHER" id="PTHR47540">
    <property type="entry name" value="THIAMINE REPRESSIBLE GENES REGULATORY PROTEIN THI5"/>
    <property type="match status" value="1"/>
</dbReference>
<keyword evidence="3" id="KW-0862">Zinc</keyword>
<keyword evidence="2" id="KW-0479">Metal-binding</keyword>
<dbReference type="PROSITE" id="PS00463">
    <property type="entry name" value="ZN2_CY6_FUNGAL_1"/>
    <property type="match status" value="1"/>
</dbReference>
<dbReference type="EMBL" id="JAFIMR010000048">
    <property type="protein sequence ID" value="KAI1855945.1"/>
    <property type="molecule type" value="Genomic_DNA"/>
</dbReference>
<dbReference type="SMART" id="SM00066">
    <property type="entry name" value="GAL4"/>
    <property type="match status" value="1"/>
</dbReference>
<dbReference type="InterPro" id="IPR007219">
    <property type="entry name" value="XnlR_reg_dom"/>
</dbReference>
<dbReference type="SUPFAM" id="SSF57701">
    <property type="entry name" value="Zn2/Cys6 DNA-binding domain"/>
    <property type="match status" value="1"/>
</dbReference>
<dbReference type="InterPro" id="IPR001138">
    <property type="entry name" value="Zn2Cys6_DnaBD"/>
</dbReference>
<dbReference type="GO" id="GO:0043565">
    <property type="term" value="F:sequence-specific DNA binding"/>
    <property type="evidence" value="ECO:0007669"/>
    <property type="project" value="TreeGrafter"/>
</dbReference>
<dbReference type="PANTHER" id="PTHR47540:SF1">
    <property type="entry name" value="ACTIVATOR OF STRESS GENES 1-RELATED"/>
    <property type="match status" value="1"/>
</dbReference>
<comment type="subcellular location">
    <subcellularLocation>
        <location evidence="1">Nucleus</location>
    </subcellularLocation>
</comment>
<evidence type="ECO:0000256" key="2">
    <source>
        <dbReference type="ARBA" id="ARBA00022723"/>
    </source>
</evidence>
<evidence type="ECO:0000313" key="10">
    <source>
        <dbReference type="EMBL" id="KAI1855945.1"/>
    </source>
</evidence>
<reference evidence="10" key="1">
    <citation type="submission" date="2021-03" db="EMBL/GenBank/DDBJ databases">
        <title>Revisited historic fungal species revealed as producer of novel bioactive compounds through whole genome sequencing and comparative genomics.</title>
        <authorList>
            <person name="Vignolle G.A."/>
            <person name="Hochenegger N."/>
            <person name="Mach R.L."/>
            <person name="Mach-Aigner A.R."/>
            <person name="Javad Rahimi M."/>
            <person name="Salim K.A."/>
            <person name="Chan C.M."/>
            <person name="Lim L.B.L."/>
            <person name="Cai F."/>
            <person name="Druzhinina I.S."/>
            <person name="U'Ren J.M."/>
            <person name="Derntl C."/>
        </authorList>
    </citation>
    <scope>NUCLEOTIDE SEQUENCE</scope>
    <source>
        <strain evidence="10">TUCIM 5799</strain>
    </source>
</reference>
<dbReference type="Pfam" id="PF04082">
    <property type="entry name" value="Fungal_trans"/>
    <property type="match status" value="1"/>
</dbReference>
<comment type="caution">
    <text evidence="10">The sequence shown here is derived from an EMBL/GenBank/DDBJ whole genome shotgun (WGS) entry which is preliminary data.</text>
</comment>
<feature type="region of interest" description="Disordered" evidence="8">
    <location>
        <begin position="652"/>
        <end position="674"/>
    </location>
</feature>
<dbReference type="CDD" id="cd00067">
    <property type="entry name" value="GAL4"/>
    <property type="match status" value="1"/>
</dbReference>
<keyword evidence="5" id="KW-0238">DNA-binding</keyword>
<evidence type="ECO:0000256" key="7">
    <source>
        <dbReference type="ARBA" id="ARBA00023242"/>
    </source>
</evidence>
<feature type="region of interest" description="Disordered" evidence="8">
    <location>
        <begin position="140"/>
        <end position="179"/>
    </location>
</feature>
<dbReference type="GO" id="GO:0005634">
    <property type="term" value="C:nucleus"/>
    <property type="evidence" value="ECO:0007669"/>
    <property type="project" value="UniProtKB-SubCell"/>
</dbReference>
<evidence type="ECO:0000259" key="9">
    <source>
        <dbReference type="PROSITE" id="PS50048"/>
    </source>
</evidence>
<dbReference type="Pfam" id="PF00172">
    <property type="entry name" value="Zn_clus"/>
    <property type="match status" value="1"/>
</dbReference>
<keyword evidence="6" id="KW-0804">Transcription</keyword>
<dbReference type="Proteomes" id="UP000829685">
    <property type="component" value="Unassembled WGS sequence"/>
</dbReference>
<evidence type="ECO:0000256" key="4">
    <source>
        <dbReference type="ARBA" id="ARBA00023015"/>
    </source>
</evidence>
<dbReference type="InterPro" id="IPR036864">
    <property type="entry name" value="Zn2-C6_fun-type_DNA-bd_sf"/>
</dbReference>
<dbReference type="Gene3D" id="4.10.240.10">
    <property type="entry name" value="Zn(2)-C6 fungal-type DNA-binding domain"/>
    <property type="match status" value="1"/>
</dbReference>
<evidence type="ECO:0000256" key="6">
    <source>
        <dbReference type="ARBA" id="ARBA00023163"/>
    </source>
</evidence>
<accession>A0A9P9WBL5</accession>
<dbReference type="GO" id="GO:0006351">
    <property type="term" value="P:DNA-templated transcription"/>
    <property type="evidence" value="ECO:0007669"/>
    <property type="project" value="InterPro"/>
</dbReference>
<feature type="compositionally biased region" description="Basic residues" evidence="8">
    <location>
        <begin position="54"/>
        <end position="63"/>
    </location>
</feature>
<dbReference type="AlphaFoldDB" id="A0A9P9WBL5"/>
<dbReference type="GO" id="GO:0008270">
    <property type="term" value="F:zinc ion binding"/>
    <property type="evidence" value="ECO:0007669"/>
    <property type="project" value="InterPro"/>
</dbReference>
<protein>
    <recommendedName>
        <fullName evidence="9">Zn(2)-C6 fungal-type domain-containing protein</fullName>
    </recommendedName>
</protein>
<feature type="region of interest" description="Disordered" evidence="8">
    <location>
        <begin position="1"/>
        <end position="64"/>
    </location>
</feature>
<evidence type="ECO:0000256" key="5">
    <source>
        <dbReference type="ARBA" id="ARBA00023125"/>
    </source>
</evidence>
<feature type="compositionally biased region" description="Polar residues" evidence="8">
    <location>
        <begin position="1"/>
        <end position="14"/>
    </location>
</feature>
<evidence type="ECO:0000256" key="8">
    <source>
        <dbReference type="SAM" id="MobiDB-lite"/>
    </source>
</evidence>
<evidence type="ECO:0000313" key="11">
    <source>
        <dbReference type="Proteomes" id="UP000829685"/>
    </source>
</evidence>
<name>A0A9P9WBL5_9PEZI</name>
<gene>
    <name evidence="10" type="ORF">JX265_012028</name>
</gene>
<dbReference type="InterPro" id="IPR051711">
    <property type="entry name" value="Stress_Response_Reg"/>
</dbReference>
<sequence>MTQVGTSGSTSNATAVAPHALPSASSLLKQVELSEDLSDDPSPRLESQNGPGKHSARKRRKTTKACDDCRRRKIKCDGRQPCSSCADFNSGCSYARLPRQGRRPRLNGTDAGPSDLEELRKNLHAAESLLQKISQSIDFGTSNTAASSPRSSSRLQAAVPPAPRHGTSSNAASVEPSEEPARFITLTDAANHLDFTNTGEYDFHGLSSGAAFLRRITQHLPGLFRYDSRLPFLPQHHQSSTPRSVELPLDLAISPWQTDHGFYALPQRQLARDLCDYAFTRASCILRVVHAPSFWRLFETLYHERPQKFTLEELFVIQFLQATGNLNGCHTFIGIALRSALRMGLHRHLPHTARTPIIDETRRRVFYTIRQMDIYLAATLGLPLLLQDKDIDQAWPTEVDDEFITESGIHRSSLDERPSFLEAFNAHASLMQILAKVMDYLYPPTGADKGAANVTYKIAVAKIRELEKDLHTWHENLSSAWLPGPEKDLQITRIKILLRFAYAHVQMMLYRPFLQYYSQQGSTVETANEGCFALATAGINVCRNIVHIGLEIRKQAVLIGPYWFITYTQFFAVLSLLLYAFNNPNQPGALDIFADAKLGKDCISSLTQKSLAADRVTAALNSLFDHLPDYFKSKDRQSQDAHSVFASNPGHSQLKSQMLNPPQQHMPSSTDTQPEWSINALSMPGSALSGNSISDAPPAYMPGHAPYHIPSNVMGFPMEDPFAYPLLPGVSLGDNSFGILPEDVLQLPVFDANMSLEEQFPHLHDP</sequence>
<feature type="compositionally biased region" description="Low complexity" evidence="8">
    <location>
        <begin position="141"/>
        <end position="154"/>
    </location>
</feature>